<reference evidence="3" key="1">
    <citation type="submission" date="2017-01" db="EMBL/GenBank/DDBJ databases">
        <authorList>
            <person name="Varghese N."/>
            <person name="Submissions S."/>
        </authorList>
    </citation>
    <scope>NUCLEOTIDE SEQUENCE [LARGE SCALE GENOMIC DNA]</scope>
    <source>
        <strain evidence="3">ATCC 51758</strain>
    </source>
</reference>
<keyword evidence="3" id="KW-1185">Reference proteome</keyword>
<proteinExistence type="predicted"/>
<sequence>MKSIPRLAFVWAVSLAVVGLALAFGYGPSHTEGVALMGFGGMLITPSSLASLAQGFNAAFLRGFESVPSTYKQVAMVIPSTSDAENYGWMKDIPGMREWVGQRTINNLESSPAQLKNKTWEHTIGVSRDNIEDDKLGIYSNLFAMQGEIVARHPDDLVWGLLAAGFATKGFDGQYFFDTDHVGYTRAGAEASWSNTGGGSGAPWFLMDLSRAYMKPLIFQDRRKPAFRPPKVDDESVQKENTYLYSADARYNAGFGFHQLAYGSKATLDAAAYEAARVKLAGQFRPDGSPLGVNGTHLVVGPSNEAEARKLLVAETDAAGATNVWRGSAQLIVSPWLE</sequence>
<dbReference type="InterPro" id="IPR018774">
    <property type="entry name" value="Phage_Mu_GpT"/>
</dbReference>
<name>A0A1N6X1X0_9RHOO</name>
<dbReference type="EMBL" id="FTMD01000008">
    <property type="protein sequence ID" value="SIQ96323.1"/>
    <property type="molecule type" value="Genomic_DNA"/>
</dbReference>
<dbReference type="RefSeq" id="WP_212566896.1">
    <property type="nucleotide sequence ID" value="NZ_FTMD01000008.1"/>
</dbReference>
<evidence type="ECO:0000259" key="1">
    <source>
        <dbReference type="Pfam" id="PF10124"/>
    </source>
</evidence>
<dbReference type="STRING" id="34027.SAMN05421829_108160"/>
<accession>A0A1N6X1X0</accession>
<evidence type="ECO:0000313" key="3">
    <source>
        <dbReference type="Proteomes" id="UP000186819"/>
    </source>
</evidence>
<evidence type="ECO:0000313" key="2">
    <source>
        <dbReference type="EMBL" id="SIQ96323.1"/>
    </source>
</evidence>
<gene>
    <name evidence="2" type="ORF">SAMN05421829_108160</name>
</gene>
<protein>
    <submittedName>
        <fullName evidence="2">Mu-like prophage major head subunit gpT</fullName>
    </submittedName>
</protein>
<organism evidence="2 3">
    <name type="scientific">Aromatoleum tolulyticum</name>
    <dbReference type="NCBI Taxonomy" id="34027"/>
    <lineage>
        <taxon>Bacteria</taxon>
        <taxon>Pseudomonadati</taxon>
        <taxon>Pseudomonadota</taxon>
        <taxon>Betaproteobacteria</taxon>
        <taxon>Rhodocyclales</taxon>
        <taxon>Rhodocyclaceae</taxon>
        <taxon>Aromatoleum</taxon>
    </lineage>
</organism>
<dbReference type="AlphaFoldDB" id="A0A1N6X1X0"/>
<dbReference type="Proteomes" id="UP000186819">
    <property type="component" value="Unassembled WGS sequence"/>
</dbReference>
<dbReference type="Pfam" id="PF10124">
    <property type="entry name" value="Mu-like_gpT"/>
    <property type="match status" value="1"/>
</dbReference>
<feature type="domain" description="Bacteriophage Mu GpT" evidence="1">
    <location>
        <begin position="49"/>
        <end position="337"/>
    </location>
</feature>